<dbReference type="GO" id="GO:0005525">
    <property type="term" value="F:GTP binding"/>
    <property type="evidence" value="ECO:0007669"/>
    <property type="project" value="UniProtKB-KW"/>
</dbReference>
<keyword evidence="8" id="KW-1185">Reference proteome</keyword>
<evidence type="ECO:0000313" key="8">
    <source>
        <dbReference type="Proteomes" id="UP001642360"/>
    </source>
</evidence>
<dbReference type="PRINTS" id="PR00326">
    <property type="entry name" value="GTP1OBG"/>
</dbReference>
<name>A0ABC8RKP5_9AQUA</name>
<sequence>MASPLSIYFSPYSLARPSNNQTRNRQNKAIPPRNLRKNPNYEHKTRTTSRNLPLSSTSGGEATTFTRLPPKDDFVDSPFDSTFQSPAEVKLSDSTITQTPNKNVSKAKNELENDRLRSEDEEIDGKLAFDYGNFELFEINSDSDYGSDDDLGDGGNGVVAFRREKYVPLGGPSGGDGGRGGNVYVEVDESMNSLLPFRQSVHFRAGRGAHGQGRKQNGAKGEDVVVKVPPGTVIREAGKDGVEGNELLELLHPGQRALLLPGGRGGRGNASFKSGTNKVPKIAENGEEGLEMWLELELKLVADVGIIGAPNAGKSTFLSVVSAAQPTIANYPFTTLLPNLGVVSFDYDATMVVADLPGLLEGAHRGFGLGHEFLRHTERCSVLQPEYEFDAVRLELEMFNPDLADKPYLVAYNKMDLPEAYENWVSFKERLHIRGIEPFCMSAVKREGRRK</sequence>
<dbReference type="HAMAP" id="MF_01454">
    <property type="entry name" value="GTPase_Obg"/>
    <property type="match status" value="1"/>
</dbReference>
<dbReference type="SUPFAM" id="SSF82051">
    <property type="entry name" value="Obg GTP-binding protein N-terminal domain"/>
    <property type="match status" value="1"/>
</dbReference>
<dbReference type="InterPro" id="IPR031167">
    <property type="entry name" value="G_OBG"/>
</dbReference>
<evidence type="ECO:0000313" key="7">
    <source>
        <dbReference type="EMBL" id="CAK9145536.1"/>
    </source>
</evidence>
<dbReference type="NCBIfam" id="TIGR02729">
    <property type="entry name" value="Obg_CgtA"/>
    <property type="match status" value="1"/>
</dbReference>
<dbReference type="PANTHER" id="PTHR11702:SF44">
    <property type="entry name" value="GTP-BINDING PROTEIN OBGC, CHLOROPLASTIC"/>
    <property type="match status" value="1"/>
</dbReference>
<feature type="domain" description="Obg" evidence="6">
    <location>
        <begin position="139"/>
        <end position="301"/>
    </location>
</feature>
<dbReference type="Gene3D" id="3.40.50.300">
    <property type="entry name" value="P-loop containing nucleotide triphosphate hydrolases"/>
    <property type="match status" value="1"/>
</dbReference>
<dbReference type="AlphaFoldDB" id="A0ABC8RKP5"/>
<comment type="caution">
    <text evidence="7">The sequence shown here is derived from an EMBL/GenBank/DDBJ whole genome shotgun (WGS) entry which is preliminary data.</text>
</comment>
<keyword evidence="3" id="KW-0342">GTP-binding</keyword>
<dbReference type="InterPro" id="IPR006074">
    <property type="entry name" value="GTP1-OBG_CS"/>
</dbReference>
<feature type="domain" description="OBG-type G" evidence="5">
    <location>
        <begin position="302"/>
        <end position="451"/>
    </location>
</feature>
<dbReference type="PROSITE" id="PS00905">
    <property type="entry name" value="GTP1_OBG"/>
    <property type="match status" value="1"/>
</dbReference>
<evidence type="ECO:0000256" key="4">
    <source>
        <dbReference type="SAM" id="MobiDB-lite"/>
    </source>
</evidence>
<dbReference type="Pfam" id="PF01018">
    <property type="entry name" value="GTP1_OBG"/>
    <property type="match status" value="1"/>
</dbReference>
<reference evidence="7 8" key="1">
    <citation type="submission" date="2024-02" db="EMBL/GenBank/DDBJ databases">
        <authorList>
            <person name="Vignale AGUSTIN F."/>
            <person name="Sosa J E."/>
            <person name="Modenutti C."/>
        </authorList>
    </citation>
    <scope>NUCLEOTIDE SEQUENCE [LARGE SCALE GENOMIC DNA]</scope>
</reference>
<dbReference type="PROSITE" id="PS51883">
    <property type="entry name" value="OBG"/>
    <property type="match status" value="1"/>
</dbReference>
<comment type="similarity">
    <text evidence="1">Belongs to the TRAFAC class OBG-HflX-like GTPase superfamily. OBG GTPase family.</text>
</comment>
<evidence type="ECO:0000256" key="2">
    <source>
        <dbReference type="ARBA" id="ARBA00022741"/>
    </source>
</evidence>
<dbReference type="InterPro" id="IPR006073">
    <property type="entry name" value="GTP-bd"/>
</dbReference>
<dbReference type="FunFam" id="2.70.210.12:FF:000001">
    <property type="entry name" value="GTPase Obg"/>
    <property type="match status" value="1"/>
</dbReference>
<evidence type="ECO:0000256" key="1">
    <source>
        <dbReference type="ARBA" id="ARBA00007699"/>
    </source>
</evidence>
<dbReference type="InterPro" id="IPR006169">
    <property type="entry name" value="GTP1_OBG_dom"/>
</dbReference>
<dbReference type="EMBL" id="CAUOFW020001502">
    <property type="protein sequence ID" value="CAK9145536.1"/>
    <property type="molecule type" value="Genomic_DNA"/>
</dbReference>
<dbReference type="InterPro" id="IPR045086">
    <property type="entry name" value="OBG_GTPase"/>
</dbReference>
<proteinExistence type="inferred from homology"/>
<dbReference type="Pfam" id="PF01926">
    <property type="entry name" value="MMR_HSR1"/>
    <property type="match status" value="1"/>
</dbReference>
<dbReference type="InterPro" id="IPR036726">
    <property type="entry name" value="GTP1_OBG_dom_sf"/>
</dbReference>
<dbReference type="Proteomes" id="UP001642360">
    <property type="component" value="Unassembled WGS sequence"/>
</dbReference>
<dbReference type="Gene3D" id="2.70.210.12">
    <property type="entry name" value="GTP1/OBG domain"/>
    <property type="match status" value="1"/>
</dbReference>
<organism evidence="7 8">
    <name type="scientific">Ilex paraguariensis</name>
    <name type="common">yerba mate</name>
    <dbReference type="NCBI Taxonomy" id="185542"/>
    <lineage>
        <taxon>Eukaryota</taxon>
        <taxon>Viridiplantae</taxon>
        <taxon>Streptophyta</taxon>
        <taxon>Embryophyta</taxon>
        <taxon>Tracheophyta</taxon>
        <taxon>Spermatophyta</taxon>
        <taxon>Magnoliopsida</taxon>
        <taxon>eudicotyledons</taxon>
        <taxon>Gunneridae</taxon>
        <taxon>Pentapetalae</taxon>
        <taxon>asterids</taxon>
        <taxon>campanulids</taxon>
        <taxon>Aquifoliales</taxon>
        <taxon>Aquifoliaceae</taxon>
        <taxon>Ilex</taxon>
    </lineage>
</organism>
<dbReference type="NCBIfam" id="NF008956">
    <property type="entry name" value="PRK12299.1"/>
    <property type="match status" value="1"/>
</dbReference>
<gene>
    <name evidence="7" type="ORF">ILEXP_LOCUS13357</name>
</gene>
<dbReference type="InterPro" id="IPR014100">
    <property type="entry name" value="GTP-bd_Obg/CgtA"/>
</dbReference>
<feature type="region of interest" description="Disordered" evidence="4">
    <location>
        <begin position="1"/>
        <end position="70"/>
    </location>
</feature>
<dbReference type="SUPFAM" id="SSF52540">
    <property type="entry name" value="P-loop containing nucleoside triphosphate hydrolases"/>
    <property type="match status" value="1"/>
</dbReference>
<evidence type="ECO:0000259" key="6">
    <source>
        <dbReference type="PROSITE" id="PS51883"/>
    </source>
</evidence>
<dbReference type="GO" id="GO:0042254">
    <property type="term" value="P:ribosome biogenesis"/>
    <property type="evidence" value="ECO:0007669"/>
    <property type="project" value="UniProtKB-UniRule"/>
</dbReference>
<dbReference type="PROSITE" id="PS51710">
    <property type="entry name" value="G_OBG"/>
    <property type="match status" value="1"/>
</dbReference>
<dbReference type="CDD" id="cd01898">
    <property type="entry name" value="Obg"/>
    <property type="match status" value="1"/>
</dbReference>
<protein>
    <submittedName>
        <fullName evidence="7">Uncharacterized protein</fullName>
    </submittedName>
</protein>
<dbReference type="PANTHER" id="PTHR11702">
    <property type="entry name" value="DEVELOPMENTALLY REGULATED GTP-BINDING PROTEIN-RELATED"/>
    <property type="match status" value="1"/>
</dbReference>
<feature type="compositionally biased region" description="Polar residues" evidence="4">
    <location>
        <begin position="48"/>
        <end position="66"/>
    </location>
</feature>
<accession>A0ABC8RKP5</accession>
<evidence type="ECO:0000256" key="3">
    <source>
        <dbReference type="ARBA" id="ARBA00023134"/>
    </source>
</evidence>
<keyword evidence="2" id="KW-0547">Nucleotide-binding</keyword>
<dbReference type="InterPro" id="IPR027417">
    <property type="entry name" value="P-loop_NTPase"/>
</dbReference>
<evidence type="ECO:0000259" key="5">
    <source>
        <dbReference type="PROSITE" id="PS51710"/>
    </source>
</evidence>